<dbReference type="SMART" id="SM00248">
    <property type="entry name" value="ANK"/>
    <property type="match status" value="3"/>
</dbReference>
<dbReference type="SUPFAM" id="SSF48403">
    <property type="entry name" value="Ankyrin repeat"/>
    <property type="match status" value="1"/>
</dbReference>
<keyword evidence="6" id="KW-1185">Reference proteome</keyword>
<dbReference type="PROSITE" id="PS50088">
    <property type="entry name" value="ANK_REPEAT"/>
    <property type="match status" value="2"/>
</dbReference>
<evidence type="ECO:0000313" key="6">
    <source>
        <dbReference type="Proteomes" id="UP000663866"/>
    </source>
</evidence>
<evidence type="ECO:0000256" key="3">
    <source>
        <dbReference type="PROSITE-ProRule" id="PRU00023"/>
    </source>
</evidence>
<evidence type="ECO:0000256" key="4">
    <source>
        <dbReference type="SAM" id="MobiDB-lite"/>
    </source>
</evidence>
<evidence type="ECO:0000313" key="5">
    <source>
        <dbReference type="EMBL" id="CAF4179407.1"/>
    </source>
</evidence>
<proteinExistence type="predicted"/>
<sequence>INAVDKHGRNALHYAIDFGNENLVKLLLSNENCERNYKDYDQMTPLHLAIKRKSPEIVNLLLSGQHGQQADPNIVNRFGQTPLHLAVSVAYDLAKNNHHEACAKLIEEYEEKWSKHSPRRLISTSFHEPSSLRATGSMSLHPATNLERKNDETSDDSSLMSTSKPSKFSSRCVQRPSDQQ</sequence>
<evidence type="ECO:0000256" key="2">
    <source>
        <dbReference type="ARBA" id="ARBA00023043"/>
    </source>
</evidence>
<dbReference type="Pfam" id="PF12796">
    <property type="entry name" value="Ank_2"/>
    <property type="match status" value="1"/>
</dbReference>
<protein>
    <submittedName>
        <fullName evidence="5">Uncharacterized protein</fullName>
    </submittedName>
</protein>
<reference evidence="5" key="1">
    <citation type="submission" date="2021-02" db="EMBL/GenBank/DDBJ databases">
        <authorList>
            <person name="Nowell W R."/>
        </authorList>
    </citation>
    <scope>NUCLEOTIDE SEQUENCE</scope>
</reference>
<accession>A0A820A4I5</accession>
<dbReference type="AlphaFoldDB" id="A0A820A4I5"/>
<dbReference type="InterPro" id="IPR036770">
    <property type="entry name" value="Ankyrin_rpt-contain_sf"/>
</dbReference>
<keyword evidence="1" id="KW-0677">Repeat</keyword>
<feature type="repeat" description="ANK" evidence="3">
    <location>
        <begin position="7"/>
        <end position="30"/>
    </location>
</feature>
<dbReference type="PROSITE" id="PS50297">
    <property type="entry name" value="ANK_REP_REGION"/>
    <property type="match status" value="2"/>
</dbReference>
<dbReference type="Gene3D" id="1.25.40.20">
    <property type="entry name" value="Ankyrin repeat-containing domain"/>
    <property type="match status" value="1"/>
</dbReference>
<organism evidence="5 6">
    <name type="scientific">Rotaria magnacalcarata</name>
    <dbReference type="NCBI Taxonomy" id="392030"/>
    <lineage>
        <taxon>Eukaryota</taxon>
        <taxon>Metazoa</taxon>
        <taxon>Spiralia</taxon>
        <taxon>Gnathifera</taxon>
        <taxon>Rotifera</taxon>
        <taxon>Eurotatoria</taxon>
        <taxon>Bdelloidea</taxon>
        <taxon>Philodinida</taxon>
        <taxon>Philodinidae</taxon>
        <taxon>Rotaria</taxon>
    </lineage>
</organism>
<dbReference type="Proteomes" id="UP000663866">
    <property type="component" value="Unassembled WGS sequence"/>
</dbReference>
<feature type="compositionally biased region" description="Polar residues" evidence="4">
    <location>
        <begin position="124"/>
        <end position="138"/>
    </location>
</feature>
<dbReference type="Pfam" id="PF00023">
    <property type="entry name" value="Ank"/>
    <property type="match status" value="1"/>
</dbReference>
<feature type="region of interest" description="Disordered" evidence="4">
    <location>
        <begin position="124"/>
        <end position="180"/>
    </location>
</feature>
<gene>
    <name evidence="5" type="ORF">OVN521_LOCUS25187</name>
</gene>
<evidence type="ECO:0000256" key="1">
    <source>
        <dbReference type="ARBA" id="ARBA00022737"/>
    </source>
</evidence>
<comment type="caution">
    <text evidence="5">The sequence shown here is derived from an EMBL/GenBank/DDBJ whole genome shotgun (WGS) entry which is preliminary data.</text>
</comment>
<dbReference type="PANTHER" id="PTHR24198">
    <property type="entry name" value="ANKYRIN REPEAT AND PROTEIN KINASE DOMAIN-CONTAINING PROTEIN"/>
    <property type="match status" value="1"/>
</dbReference>
<feature type="repeat" description="ANK" evidence="3">
    <location>
        <begin position="41"/>
        <end position="63"/>
    </location>
</feature>
<dbReference type="EMBL" id="CAJOBG010006202">
    <property type="protein sequence ID" value="CAF4179407.1"/>
    <property type="molecule type" value="Genomic_DNA"/>
</dbReference>
<name>A0A820A4I5_9BILA</name>
<feature type="non-terminal residue" evidence="5">
    <location>
        <position position="180"/>
    </location>
</feature>
<dbReference type="PANTHER" id="PTHR24198:SF165">
    <property type="entry name" value="ANKYRIN REPEAT-CONTAINING PROTEIN-RELATED"/>
    <property type="match status" value="1"/>
</dbReference>
<dbReference type="InterPro" id="IPR002110">
    <property type="entry name" value="Ankyrin_rpt"/>
</dbReference>
<keyword evidence="2 3" id="KW-0040">ANK repeat</keyword>
<feature type="compositionally biased region" description="Polar residues" evidence="4">
    <location>
        <begin position="156"/>
        <end position="180"/>
    </location>
</feature>